<evidence type="ECO:0000256" key="5">
    <source>
        <dbReference type="HAMAP-Rule" id="MF_00374"/>
    </source>
</evidence>
<dbReference type="PANTHER" id="PTHR10916">
    <property type="entry name" value="60S RIBOSOMAL PROTEIN L35/50S RIBOSOMAL PROTEIN L29"/>
    <property type="match status" value="1"/>
</dbReference>
<dbReference type="GO" id="GO:0003735">
    <property type="term" value="F:structural constituent of ribosome"/>
    <property type="evidence" value="ECO:0007669"/>
    <property type="project" value="InterPro"/>
</dbReference>
<accession>A0A330L4R1</accession>
<dbReference type="PANTHER" id="PTHR10916:SF0">
    <property type="entry name" value="LARGE RIBOSOMAL SUBUNIT PROTEIN UL29C"/>
    <property type="match status" value="1"/>
</dbReference>
<evidence type="ECO:0000256" key="3">
    <source>
        <dbReference type="ARBA" id="ARBA00023274"/>
    </source>
</evidence>
<dbReference type="CDD" id="cd00427">
    <property type="entry name" value="Ribosomal_L29_HIP"/>
    <property type="match status" value="1"/>
</dbReference>
<organism evidence="6 7">
    <name type="scientific">Nitrospira lenta</name>
    <dbReference type="NCBI Taxonomy" id="1436998"/>
    <lineage>
        <taxon>Bacteria</taxon>
        <taxon>Pseudomonadati</taxon>
        <taxon>Nitrospirota</taxon>
        <taxon>Nitrospiria</taxon>
        <taxon>Nitrospirales</taxon>
        <taxon>Nitrospiraceae</taxon>
        <taxon>Nitrospira</taxon>
    </lineage>
</organism>
<keyword evidence="3 5" id="KW-0687">Ribonucleoprotein</keyword>
<dbReference type="InterPro" id="IPR050063">
    <property type="entry name" value="Ribosomal_protein_uL29"/>
</dbReference>
<dbReference type="NCBIfam" id="TIGR00012">
    <property type="entry name" value="L29"/>
    <property type="match status" value="1"/>
</dbReference>
<proteinExistence type="inferred from homology"/>
<dbReference type="Pfam" id="PF00831">
    <property type="entry name" value="Ribosomal_L29"/>
    <property type="match status" value="1"/>
</dbReference>
<evidence type="ECO:0000313" key="7">
    <source>
        <dbReference type="Proteomes" id="UP000248168"/>
    </source>
</evidence>
<keyword evidence="7" id="KW-1185">Reference proteome</keyword>
<dbReference type="AlphaFoldDB" id="A0A330L4R1"/>
<dbReference type="InterPro" id="IPR018254">
    <property type="entry name" value="Ribosomal_uL29_CS"/>
</dbReference>
<comment type="similarity">
    <text evidence="1 5">Belongs to the universal ribosomal protein uL29 family.</text>
</comment>
<dbReference type="EMBL" id="OUNR01000003">
    <property type="protein sequence ID" value="SPP64309.1"/>
    <property type="molecule type" value="Genomic_DNA"/>
</dbReference>
<dbReference type="GO" id="GO:0022625">
    <property type="term" value="C:cytosolic large ribosomal subunit"/>
    <property type="evidence" value="ECO:0007669"/>
    <property type="project" value="TreeGrafter"/>
</dbReference>
<dbReference type="PROSITE" id="PS00579">
    <property type="entry name" value="RIBOSOMAL_L29"/>
    <property type="match status" value="1"/>
</dbReference>
<dbReference type="InterPro" id="IPR036049">
    <property type="entry name" value="Ribosomal_uL29_sf"/>
</dbReference>
<reference evidence="7" key="1">
    <citation type="submission" date="2018-04" db="EMBL/GenBank/DDBJ databases">
        <authorList>
            <person name="Lucker S."/>
            <person name="Sakoula D."/>
        </authorList>
    </citation>
    <scope>NUCLEOTIDE SEQUENCE [LARGE SCALE GENOMIC DNA]</scope>
</reference>
<evidence type="ECO:0000256" key="4">
    <source>
        <dbReference type="ARBA" id="ARBA00035204"/>
    </source>
</evidence>
<evidence type="ECO:0000256" key="2">
    <source>
        <dbReference type="ARBA" id="ARBA00022980"/>
    </source>
</evidence>
<name>A0A330L4R1_9BACT</name>
<evidence type="ECO:0000313" key="6">
    <source>
        <dbReference type="EMBL" id="SPP64309.1"/>
    </source>
</evidence>
<sequence length="69" mass="7963">MALDLKELRQLTAPELVEKEKQLVQELFGLRFQLGTGRLENPMQIRKTKREIARVKTVLQEVSQAETKG</sequence>
<dbReference type="FunFam" id="1.10.287.310:FF:000001">
    <property type="entry name" value="50S ribosomal protein L29"/>
    <property type="match status" value="1"/>
</dbReference>
<keyword evidence="2 5" id="KW-0689">Ribosomal protein</keyword>
<dbReference type="GO" id="GO:0006412">
    <property type="term" value="P:translation"/>
    <property type="evidence" value="ECO:0007669"/>
    <property type="project" value="UniProtKB-UniRule"/>
</dbReference>
<dbReference type="InterPro" id="IPR001854">
    <property type="entry name" value="Ribosomal_uL29"/>
</dbReference>
<dbReference type="Proteomes" id="UP000248168">
    <property type="component" value="Unassembled WGS sequence"/>
</dbReference>
<dbReference type="HAMAP" id="MF_00374">
    <property type="entry name" value="Ribosomal_uL29"/>
    <property type="match status" value="1"/>
</dbReference>
<protein>
    <recommendedName>
        <fullName evidence="4 5">Large ribosomal subunit protein uL29</fullName>
    </recommendedName>
</protein>
<dbReference type="Gene3D" id="1.10.287.310">
    <property type="match status" value="1"/>
</dbReference>
<dbReference type="SUPFAM" id="SSF46561">
    <property type="entry name" value="Ribosomal protein L29 (L29p)"/>
    <property type="match status" value="1"/>
</dbReference>
<gene>
    <name evidence="5 6" type="primary">rpmC</name>
    <name evidence="6" type="ORF">NITLEN_110075</name>
</gene>
<evidence type="ECO:0000256" key="1">
    <source>
        <dbReference type="ARBA" id="ARBA00009254"/>
    </source>
</evidence>
<dbReference type="InParanoid" id="A0A330L4R1"/>
<dbReference type="FunCoup" id="A0A330L4R1">
    <property type="interactions" value="434"/>
</dbReference>